<dbReference type="SUPFAM" id="SSF52266">
    <property type="entry name" value="SGNH hydrolase"/>
    <property type="match status" value="1"/>
</dbReference>
<dbReference type="Pfam" id="PF13472">
    <property type="entry name" value="Lipase_GDSL_2"/>
    <property type="match status" value="1"/>
</dbReference>
<dbReference type="RefSeq" id="WP_369245195.1">
    <property type="nucleotide sequence ID" value="NZ_CP163443.1"/>
</dbReference>
<dbReference type="AlphaFoldDB" id="A0AB39RAR3"/>
<dbReference type="InterPro" id="IPR051532">
    <property type="entry name" value="Ester_Hydrolysis_Enzymes"/>
</dbReference>
<dbReference type="InterPro" id="IPR013830">
    <property type="entry name" value="SGNH_hydro"/>
</dbReference>
<dbReference type="InterPro" id="IPR036514">
    <property type="entry name" value="SGNH_hydro_sf"/>
</dbReference>
<name>A0AB39RAR3_9ACTN</name>
<dbReference type="Gene3D" id="3.40.50.1110">
    <property type="entry name" value="SGNH hydrolase"/>
    <property type="match status" value="1"/>
</dbReference>
<evidence type="ECO:0000259" key="1">
    <source>
        <dbReference type="Pfam" id="PF13472"/>
    </source>
</evidence>
<dbReference type="PANTHER" id="PTHR30383">
    <property type="entry name" value="THIOESTERASE 1/PROTEASE 1/LYSOPHOSPHOLIPASE L1"/>
    <property type="match status" value="1"/>
</dbReference>
<evidence type="ECO:0000313" key="2">
    <source>
        <dbReference type="EMBL" id="XDQ51884.1"/>
    </source>
</evidence>
<organism evidence="2">
    <name type="scientific">Streptomyces sp. R41</name>
    <dbReference type="NCBI Taxonomy" id="3238632"/>
    <lineage>
        <taxon>Bacteria</taxon>
        <taxon>Bacillati</taxon>
        <taxon>Actinomycetota</taxon>
        <taxon>Actinomycetes</taxon>
        <taxon>Kitasatosporales</taxon>
        <taxon>Streptomycetaceae</taxon>
        <taxon>Streptomyces</taxon>
    </lineage>
</organism>
<proteinExistence type="predicted"/>
<feature type="domain" description="SGNH hydrolase-type esterase" evidence="1">
    <location>
        <begin position="142"/>
        <end position="301"/>
    </location>
</feature>
<reference evidence="2" key="1">
    <citation type="submission" date="2024-07" db="EMBL/GenBank/DDBJ databases">
        <authorList>
            <person name="Yu S.T."/>
        </authorList>
    </citation>
    <scope>NUCLEOTIDE SEQUENCE</scope>
    <source>
        <strain evidence="2">R41</strain>
    </source>
</reference>
<protein>
    <submittedName>
        <fullName evidence="2">GDSL-type esterase/lipase family protein</fullName>
    </submittedName>
</protein>
<dbReference type="PANTHER" id="PTHR30383:SF29">
    <property type="entry name" value="SGNH HYDROLASE-TYPE ESTERASE DOMAIN-CONTAINING PROTEIN"/>
    <property type="match status" value="1"/>
</dbReference>
<dbReference type="Gene3D" id="2.60.120.260">
    <property type="entry name" value="Galactose-binding domain-like"/>
    <property type="match status" value="1"/>
</dbReference>
<sequence>MKNLLRGLAWWSDDGRPLRADPADRDRLPADTWSRALVPAGVRLELRCHGVSALRIRYAATEPSLADTYRDSAPVFTLLSGDEVADEVPARPTDDGTAVFELPCPDGEFTVHLPEALSPVIRAVGTDAGTVEAAPARPRWVVYGDSIVEGWSASRPHLAWPAIAGRALGVDTVNLGYAGAARGELASAEQLASLDADLVTIAFGTNCWARPPHSAALLYEVVRAFLTVVRQSHPHVPLLVVSPVVRPDADTTANRLGATLADLRDAVERAAHDVPLLPGGRLLDPAHLADGVHPGDAGHALLAEAVVEALRKTS</sequence>
<accession>A0AB39RAR3</accession>
<gene>
    <name evidence="2" type="ORF">AB5J53_09570</name>
</gene>
<dbReference type="EMBL" id="CP163443">
    <property type="protein sequence ID" value="XDQ51884.1"/>
    <property type="molecule type" value="Genomic_DNA"/>
</dbReference>